<evidence type="ECO:0000313" key="2">
    <source>
        <dbReference type="EMBL" id="KAF0935225.1"/>
    </source>
</evidence>
<organism evidence="2 3">
    <name type="scientific">Oryza meyeriana var. granulata</name>
    <dbReference type="NCBI Taxonomy" id="110450"/>
    <lineage>
        <taxon>Eukaryota</taxon>
        <taxon>Viridiplantae</taxon>
        <taxon>Streptophyta</taxon>
        <taxon>Embryophyta</taxon>
        <taxon>Tracheophyta</taxon>
        <taxon>Spermatophyta</taxon>
        <taxon>Magnoliopsida</taxon>
        <taxon>Liliopsida</taxon>
        <taxon>Poales</taxon>
        <taxon>Poaceae</taxon>
        <taxon>BOP clade</taxon>
        <taxon>Oryzoideae</taxon>
        <taxon>Oryzeae</taxon>
        <taxon>Oryzinae</taxon>
        <taxon>Oryza</taxon>
        <taxon>Oryza meyeriana</taxon>
    </lineage>
</organism>
<protein>
    <submittedName>
        <fullName evidence="2">Uncharacterized protein</fullName>
    </submittedName>
</protein>
<proteinExistence type="predicted"/>
<dbReference type="Proteomes" id="UP000479710">
    <property type="component" value="Unassembled WGS sequence"/>
</dbReference>
<sequence length="131" mass="14128">MVVITELREDEEEAAVTAPKAVAGRSDEEVLAAVLARKGGPLPFLQAAIDVARRRSGLFRDPYAAGMVATMAEEAQAKAEAEERQKTAKGEARRAAETLKEEDPRTLGREAGRAWEAERVRGGSGLVFSTF</sequence>
<evidence type="ECO:0000256" key="1">
    <source>
        <dbReference type="SAM" id="MobiDB-lite"/>
    </source>
</evidence>
<comment type="caution">
    <text evidence="2">The sequence shown here is derived from an EMBL/GenBank/DDBJ whole genome shotgun (WGS) entry which is preliminary data.</text>
</comment>
<accession>A0A6G1FEL6</accession>
<reference evidence="2 3" key="1">
    <citation type="submission" date="2019-11" db="EMBL/GenBank/DDBJ databases">
        <title>Whole genome sequence of Oryza granulata.</title>
        <authorList>
            <person name="Li W."/>
        </authorList>
    </citation>
    <scope>NUCLEOTIDE SEQUENCE [LARGE SCALE GENOMIC DNA]</scope>
    <source>
        <strain evidence="3">cv. Menghai</strain>
        <tissue evidence="2">Leaf</tissue>
    </source>
</reference>
<dbReference type="EMBL" id="SPHZ02000001">
    <property type="protein sequence ID" value="KAF0935225.1"/>
    <property type="molecule type" value="Genomic_DNA"/>
</dbReference>
<gene>
    <name evidence="2" type="ORF">E2562_031262</name>
</gene>
<dbReference type="AlphaFoldDB" id="A0A6G1FEL6"/>
<feature type="region of interest" description="Disordered" evidence="1">
    <location>
        <begin position="79"/>
        <end position="110"/>
    </location>
</feature>
<name>A0A6G1FEL6_9ORYZ</name>
<keyword evidence="3" id="KW-1185">Reference proteome</keyword>
<evidence type="ECO:0000313" key="3">
    <source>
        <dbReference type="Proteomes" id="UP000479710"/>
    </source>
</evidence>